<dbReference type="Pfam" id="PF01747">
    <property type="entry name" value="ATP-sulfurylase"/>
    <property type="match status" value="1"/>
</dbReference>
<dbReference type="GO" id="GO:0000103">
    <property type="term" value="P:sulfate assimilation"/>
    <property type="evidence" value="ECO:0007669"/>
    <property type="project" value="InterPro"/>
</dbReference>
<dbReference type="PANTHER" id="PTHR11055">
    <property type="entry name" value="BIFUNCTIONAL 3'-PHOSPHOADENOSINE 5'-PHOSPHOSULFATE SYNTHASE"/>
    <property type="match status" value="1"/>
</dbReference>
<feature type="domain" description="Sulphate adenylyltransferase catalytic" evidence="17">
    <location>
        <begin position="392"/>
        <end position="616"/>
    </location>
</feature>
<protein>
    <submittedName>
        <fullName evidence="19">Uncharacterized protein</fullName>
    </submittedName>
</protein>
<dbReference type="EMBL" id="JADYXP020000023">
    <property type="protein sequence ID" value="KAL0102253.1"/>
    <property type="molecule type" value="Genomic_DNA"/>
</dbReference>
<evidence type="ECO:0000256" key="2">
    <source>
        <dbReference type="ARBA" id="ARBA00005048"/>
    </source>
</evidence>
<evidence type="ECO:0000256" key="7">
    <source>
        <dbReference type="ARBA" id="ARBA00022640"/>
    </source>
</evidence>
<comment type="similarity">
    <text evidence="5">In the C-terminal section; belongs to the sulfate adenylyltransferase family.</text>
</comment>
<dbReference type="FunFam" id="3.10.400.10:FF:000002">
    <property type="entry name" value="ATP sulfurylase 2"/>
    <property type="match status" value="1"/>
</dbReference>
<dbReference type="GO" id="GO:0004020">
    <property type="term" value="F:adenylylsulfate kinase activity"/>
    <property type="evidence" value="ECO:0007669"/>
    <property type="project" value="InterPro"/>
</dbReference>
<keyword evidence="20" id="KW-1185">Reference proteome</keyword>
<keyword evidence="7" id="KW-0934">Plastid</keyword>
<keyword evidence="13" id="KW-0809">Transit peptide</keyword>
<dbReference type="FunFam" id="3.40.50.620:FF:000006">
    <property type="entry name" value="bifunctional 3'-phosphoadenosine 5'-phosphosulfate synthase 1"/>
    <property type="match status" value="1"/>
</dbReference>
<dbReference type="InterPro" id="IPR027417">
    <property type="entry name" value="P-loop_NTPase"/>
</dbReference>
<dbReference type="InterPro" id="IPR059117">
    <property type="entry name" value="APS_kinase_dom"/>
</dbReference>
<evidence type="ECO:0000256" key="6">
    <source>
        <dbReference type="ARBA" id="ARBA00022528"/>
    </source>
</evidence>
<evidence type="ECO:0000256" key="4">
    <source>
        <dbReference type="ARBA" id="ARBA00007268"/>
    </source>
</evidence>
<dbReference type="Proteomes" id="UP001430953">
    <property type="component" value="Unassembled WGS sequence"/>
</dbReference>
<reference evidence="19 20" key="1">
    <citation type="submission" date="2023-03" db="EMBL/GenBank/DDBJ databases">
        <title>High recombination rates correlate with genetic variation in Cardiocondyla obscurior ants.</title>
        <authorList>
            <person name="Errbii M."/>
        </authorList>
    </citation>
    <scope>NUCLEOTIDE SEQUENCE [LARGE SCALE GENOMIC DNA]</scope>
    <source>
        <strain evidence="19">Alpha-2009</strain>
        <tissue evidence="19">Whole body</tissue>
    </source>
</reference>
<comment type="catalytic activity">
    <reaction evidence="15">
        <text>sulfate + ATP + H(+) = adenosine 5'-phosphosulfate + diphosphate</text>
        <dbReference type="Rhea" id="RHEA:18133"/>
        <dbReference type="ChEBI" id="CHEBI:15378"/>
        <dbReference type="ChEBI" id="CHEBI:16189"/>
        <dbReference type="ChEBI" id="CHEBI:30616"/>
        <dbReference type="ChEBI" id="CHEBI:33019"/>
        <dbReference type="ChEBI" id="CHEBI:58243"/>
        <dbReference type="EC" id="2.7.7.4"/>
    </reaction>
</comment>
<evidence type="ECO:0000256" key="13">
    <source>
        <dbReference type="ARBA" id="ARBA00022946"/>
    </source>
</evidence>
<dbReference type="PANTHER" id="PTHR11055:SF1">
    <property type="entry name" value="PAPS SYNTHETASE, ISOFORM D"/>
    <property type="match status" value="1"/>
</dbReference>
<comment type="similarity">
    <text evidence="14">Belongs to the sulfate adenylyltransferase family.</text>
</comment>
<dbReference type="Gene3D" id="3.40.50.620">
    <property type="entry name" value="HUPs"/>
    <property type="match status" value="1"/>
</dbReference>
<dbReference type="HAMAP" id="MF_00065">
    <property type="entry name" value="Adenylyl_sulf_kinase"/>
    <property type="match status" value="1"/>
</dbReference>
<evidence type="ECO:0000256" key="1">
    <source>
        <dbReference type="ARBA" id="ARBA00004229"/>
    </source>
</evidence>
<dbReference type="Gene3D" id="3.10.400.10">
    <property type="entry name" value="Sulfate adenylyltransferase"/>
    <property type="match status" value="1"/>
</dbReference>
<comment type="subcellular location">
    <subcellularLocation>
        <location evidence="1">Plastid</location>
        <location evidence="1">Chloroplast</location>
    </subcellularLocation>
</comment>
<dbReference type="SUPFAM" id="SSF52540">
    <property type="entry name" value="P-loop containing nucleoside triphosphate hydrolases"/>
    <property type="match status" value="1"/>
</dbReference>
<dbReference type="InterPro" id="IPR002650">
    <property type="entry name" value="Sulphate_adenylyltransferase"/>
</dbReference>
<evidence type="ECO:0000259" key="18">
    <source>
        <dbReference type="Pfam" id="PF14306"/>
    </source>
</evidence>
<evidence type="ECO:0000256" key="15">
    <source>
        <dbReference type="ARBA" id="ARBA00049370"/>
    </source>
</evidence>
<evidence type="ECO:0000256" key="10">
    <source>
        <dbReference type="ARBA" id="ARBA00022741"/>
    </source>
</evidence>
<dbReference type="InterPro" id="IPR024951">
    <property type="entry name" value="Sulfurylase_cat_dom"/>
</dbReference>
<evidence type="ECO:0000256" key="11">
    <source>
        <dbReference type="ARBA" id="ARBA00022777"/>
    </source>
</evidence>
<proteinExistence type="inferred from homology"/>
<dbReference type="CDD" id="cd02027">
    <property type="entry name" value="APSK"/>
    <property type="match status" value="1"/>
</dbReference>
<dbReference type="GO" id="GO:0050428">
    <property type="term" value="P:3'-phosphoadenosine 5'-phosphosulfate biosynthetic process"/>
    <property type="evidence" value="ECO:0007669"/>
    <property type="project" value="TreeGrafter"/>
</dbReference>
<dbReference type="SUPFAM" id="SSF88697">
    <property type="entry name" value="PUA domain-like"/>
    <property type="match status" value="1"/>
</dbReference>
<dbReference type="NCBIfam" id="TIGR00455">
    <property type="entry name" value="apsK"/>
    <property type="match status" value="1"/>
</dbReference>
<evidence type="ECO:0000256" key="3">
    <source>
        <dbReference type="ARBA" id="ARBA00005050"/>
    </source>
</evidence>
<dbReference type="Pfam" id="PF14306">
    <property type="entry name" value="PUA_2"/>
    <property type="match status" value="1"/>
</dbReference>
<dbReference type="GO" id="GO:0004781">
    <property type="term" value="F:sulfate adenylyltransferase (ATP) activity"/>
    <property type="evidence" value="ECO:0007669"/>
    <property type="project" value="UniProtKB-EC"/>
</dbReference>
<dbReference type="InterPro" id="IPR015947">
    <property type="entry name" value="PUA-like_sf"/>
</dbReference>
<evidence type="ECO:0000256" key="8">
    <source>
        <dbReference type="ARBA" id="ARBA00022679"/>
    </source>
</evidence>
<keyword evidence="9" id="KW-0548">Nucleotidyltransferase</keyword>
<name>A0AAW2EEX0_9HYME</name>
<dbReference type="InterPro" id="IPR014729">
    <property type="entry name" value="Rossmann-like_a/b/a_fold"/>
</dbReference>
<dbReference type="GO" id="GO:0005524">
    <property type="term" value="F:ATP binding"/>
    <property type="evidence" value="ECO:0007669"/>
    <property type="project" value="UniProtKB-KW"/>
</dbReference>
<evidence type="ECO:0000259" key="17">
    <source>
        <dbReference type="Pfam" id="PF01747"/>
    </source>
</evidence>
<evidence type="ECO:0000256" key="5">
    <source>
        <dbReference type="ARBA" id="ARBA00009290"/>
    </source>
</evidence>
<dbReference type="AlphaFoldDB" id="A0AAW2EEX0"/>
<feature type="domain" description="APS kinase" evidence="16">
    <location>
        <begin position="48"/>
        <end position="200"/>
    </location>
</feature>
<dbReference type="SUPFAM" id="SSF52374">
    <property type="entry name" value="Nucleotidylyl transferase"/>
    <property type="match status" value="1"/>
</dbReference>
<feature type="domain" description="ATP-sulfurylase PUA-like" evidence="18">
    <location>
        <begin position="229"/>
        <end position="383"/>
    </location>
</feature>
<keyword evidence="12" id="KW-0067">ATP-binding</keyword>
<keyword evidence="8" id="KW-0808">Transferase</keyword>
<evidence type="ECO:0000313" key="20">
    <source>
        <dbReference type="Proteomes" id="UP001430953"/>
    </source>
</evidence>
<evidence type="ECO:0000256" key="9">
    <source>
        <dbReference type="ARBA" id="ARBA00022695"/>
    </source>
</evidence>
<dbReference type="InterPro" id="IPR025980">
    <property type="entry name" value="ATP-Sase_PUA-like_dom"/>
</dbReference>
<accession>A0AAW2EEX0</accession>
<gene>
    <name evidence="19" type="ORF">PUN28_018651</name>
</gene>
<dbReference type="Gene3D" id="3.40.50.300">
    <property type="entry name" value="P-loop containing nucleotide triphosphate hydrolases"/>
    <property type="match status" value="1"/>
</dbReference>
<evidence type="ECO:0000256" key="14">
    <source>
        <dbReference type="ARBA" id="ARBA00037980"/>
    </source>
</evidence>
<evidence type="ECO:0000313" key="19">
    <source>
        <dbReference type="EMBL" id="KAL0102253.1"/>
    </source>
</evidence>
<organism evidence="19 20">
    <name type="scientific">Cardiocondyla obscurior</name>
    <dbReference type="NCBI Taxonomy" id="286306"/>
    <lineage>
        <taxon>Eukaryota</taxon>
        <taxon>Metazoa</taxon>
        <taxon>Ecdysozoa</taxon>
        <taxon>Arthropoda</taxon>
        <taxon>Hexapoda</taxon>
        <taxon>Insecta</taxon>
        <taxon>Pterygota</taxon>
        <taxon>Neoptera</taxon>
        <taxon>Endopterygota</taxon>
        <taxon>Hymenoptera</taxon>
        <taxon>Apocrita</taxon>
        <taxon>Aculeata</taxon>
        <taxon>Formicoidea</taxon>
        <taxon>Formicidae</taxon>
        <taxon>Myrmicinae</taxon>
        <taxon>Cardiocondyla</taxon>
    </lineage>
</organism>
<dbReference type="NCBIfam" id="NF003013">
    <property type="entry name" value="PRK03846.1"/>
    <property type="match status" value="1"/>
</dbReference>
<dbReference type="Pfam" id="PF01583">
    <property type="entry name" value="APS_kinase"/>
    <property type="match status" value="1"/>
</dbReference>
<keyword evidence="10" id="KW-0547">Nucleotide-binding</keyword>
<evidence type="ECO:0000256" key="12">
    <source>
        <dbReference type="ARBA" id="ARBA00022840"/>
    </source>
</evidence>
<dbReference type="CDD" id="cd00517">
    <property type="entry name" value="ATPS"/>
    <property type="match status" value="1"/>
</dbReference>
<comment type="pathway">
    <text evidence="3">Sulfur metabolism; sulfate assimilation.</text>
</comment>
<dbReference type="InterPro" id="IPR002891">
    <property type="entry name" value="APS"/>
</dbReference>
<keyword evidence="11" id="KW-0418">Kinase</keyword>
<comment type="pathway">
    <text evidence="2">Sulfur metabolism; hydrogen sulfide biosynthesis; sulfite from sulfate: step 1/3.</text>
</comment>
<sequence length="623" mass="70252">MGIFVPPILEVSDSSKKAQPTATNVLSQTHHVSRRKRGQAIGSLQGFRGCTIWMTGLSGAGKTSISFQLEKYLISQGIAAYSLDGDNIRTGLNCNLGFSKEDREENVRRVAEVARLFADAGIITLCSFVSPFAVDRKMAREIHENANLPFFEIFVDASLQVCEARDVKGLYKKARQGIIKSFTGIDQSYDIPTKPDLVVNTENATVQQSTDIVINFLQHKQIIPKTDSPVLELFVKPDKLDDVREEIKTLPFLDIGKIDVQWLQVLAEGWAAPLKGFMREDEYLQVQHFNCLYKNDVLINQSIPIVLAVSNADKERCFNAPALVLRYQDKDLAILRNPEFYLHRKEERCCRQFGINNSEHPCVKLIRDSGDWLVGGDVEVLERIKWNDGLDHYRLTPNEIRIKCREIGADAVFAFQLRNPIHNGHALLMQDTRKRLEERGFKKPVLLLHPLGGWTKNDDVPLLIRIQQHQAVLEEGVLHKDTILAIFPSPMCYAGPTEVQWHAKARMIAGANFYIVGRDPAGIPHPDKAVTTDGNLYDSTHGARVLTLTPGLQNLEIIPFKVAAYDIKAKKMSFFEAERQQDFIFISGTKMRNLAKNGEDPPEGFMASKAWKIVAKYYQTAHT</sequence>
<evidence type="ECO:0000259" key="16">
    <source>
        <dbReference type="Pfam" id="PF01583"/>
    </source>
</evidence>
<comment type="caution">
    <text evidence="19">The sequence shown here is derived from an EMBL/GenBank/DDBJ whole genome shotgun (WGS) entry which is preliminary data.</text>
</comment>
<dbReference type="NCBIfam" id="TIGR00339">
    <property type="entry name" value="sopT"/>
    <property type="match status" value="1"/>
</dbReference>
<keyword evidence="6" id="KW-0150">Chloroplast</keyword>
<comment type="similarity">
    <text evidence="4">In the N-terminal section; belongs to the APS kinase family.</text>
</comment>